<evidence type="ECO:0000313" key="1">
    <source>
        <dbReference type="EMBL" id="CAG8748509.1"/>
    </source>
</evidence>
<feature type="non-terminal residue" evidence="1">
    <location>
        <position position="122"/>
    </location>
</feature>
<sequence length="122" mass="14108">MTFSGPAVIGLDQIVITSQLLEDVYFIPIFLTHDTISIVVSDIGDIDTYDGFVSSLITKKEKNCDRYLVQQKIINNKFILDFYKEMNLEFYYEDENALAVWKNAKVLSKYNGTDLFGYLYFS</sequence>
<dbReference type="OrthoDB" id="2304201at2759"/>
<accession>A0A9N9ISA8</accession>
<protein>
    <submittedName>
        <fullName evidence="1">10492_t:CDS:1</fullName>
    </submittedName>
</protein>
<dbReference type="EMBL" id="CAJVPZ010035196">
    <property type="protein sequence ID" value="CAG8748509.1"/>
    <property type="molecule type" value="Genomic_DNA"/>
</dbReference>
<comment type="caution">
    <text evidence="1">The sequence shown here is derived from an EMBL/GenBank/DDBJ whole genome shotgun (WGS) entry which is preliminary data.</text>
</comment>
<dbReference type="Proteomes" id="UP000789396">
    <property type="component" value="Unassembled WGS sequence"/>
</dbReference>
<name>A0A9N9ISA8_9GLOM</name>
<reference evidence="1" key="1">
    <citation type="submission" date="2021-06" db="EMBL/GenBank/DDBJ databases">
        <authorList>
            <person name="Kallberg Y."/>
            <person name="Tangrot J."/>
            <person name="Rosling A."/>
        </authorList>
    </citation>
    <scope>NUCLEOTIDE SEQUENCE</scope>
    <source>
        <strain evidence="1">IN212</strain>
    </source>
</reference>
<evidence type="ECO:0000313" key="2">
    <source>
        <dbReference type="Proteomes" id="UP000789396"/>
    </source>
</evidence>
<dbReference type="AlphaFoldDB" id="A0A9N9ISA8"/>
<organism evidence="1 2">
    <name type="scientific">Racocetra fulgida</name>
    <dbReference type="NCBI Taxonomy" id="60492"/>
    <lineage>
        <taxon>Eukaryota</taxon>
        <taxon>Fungi</taxon>
        <taxon>Fungi incertae sedis</taxon>
        <taxon>Mucoromycota</taxon>
        <taxon>Glomeromycotina</taxon>
        <taxon>Glomeromycetes</taxon>
        <taxon>Diversisporales</taxon>
        <taxon>Gigasporaceae</taxon>
        <taxon>Racocetra</taxon>
    </lineage>
</organism>
<proteinExistence type="predicted"/>
<keyword evidence="2" id="KW-1185">Reference proteome</keyword>
<gene>
    <name evidence="1" type="ORF">RFULGI_LOCUS13424</name>
</gene>